<sequence>MVGRGRGGRGGGKAAAIGDGRSGRNAAKGGVQKQSWKGGQGKKSDRGGGKRGRGRGGKKGQTVTKESLDADLDKWRLGDANSAKKMLDDDLDTYFSKKETAPEEKPAETSAPVVTEPPPADLPDSKAMES</sequence>
<dbReference type="GO" id="GO:0003723">
    <property type="term" value="F:RNA binding"/>
    <property type="evidence" value="ECO:0007669"/>
    <property type="project" value="UniProtKB-KW"/>
</dbReference>
<organism evidence="4 5">
    <name type="scientific">Klebsormidium nitens</name>
    <name type="common">Green alga</name>
    <name type="synonym">Ulothrix nitens</name>
    <dbReference type="NCBI Taxonomy" id="105231"/>
    <lineage>
        <taxon>Eukaryota</taxon>
        <taxon>Viridiplantae</taxon>
        <taxon>Streptophyta</taxon>
        <taxon>Klebsormidiophyceae</taxon>
        <taxon>Klebsormidiales</taxon>
        <taxon>Klebsormidiaceae</taxon>
        <taxon>Klebsormidium</taxon>
    </lineage>
</organism>
<evidence type="ECO:0000313" key="5">
    <source>
        <dbReference type="Proteomes" id="UP000054558"/>
    </source>
</evidence>
<dbReference type="AlphaFoldDB" id="A0A1Y1I411"/>
<dbReference type="STRING" id="105231.A0A1Y1I411"/>
<dbReference type="Proteomes" id="UP000054558">
    <property type="component" value="Unassembled WGS sequence"/>
</dbReference>
<feature type="domain" description="Chromatin target of PRMT1 protein C-terminal" evidence="3">
    <location>
        <begin position="5"/>
        <end position="101"/>
    </location>
</feature>
<feature type="region of interest" description="Disordered" evidence="2">
    <location>
        <begin position="1"/>
        <end position="130"/>
    </location>
</feature>
<evidence type="ECO:0000256" key="1">
    <source>
        <dbReference type="ARBA" id="ARBA00022884"/>
    </source>
</evidence>
<protein>
    <recommendedName>
        <fullName evidence="3">Chromatin target of PRMT1 protein C-terminal domain-containing protein</fullName>
    </recommendedName>
</protein>
<dbReference type="OMA" id="EMDSYWG"/>
<reference evidence="4 5" key="1">
    <citation type="journal article" date="2014" name="Nat. Commun.">
        <title>Klebsormidium flaccidum genome reveals primary factors for plant terrestrial adaptation.</title>
        <authorList>
            <person name="Hori K."/>
            <person name="Maruyama F."/>
            <person name="Fujisawa T."/>
            <person name="Togashi T."/>
            <person name="Yamamoto N."/>
            <person name="Seo M."/>
            <person name="Sato S."/>
            <person name="Yamada T."/>
            <person name="Mori H."/>
            <person name="Tajima N."/>
            <person name="Moriyama T."/>
            <person name="Ikeuchi M."/>
            <person name="Watanabe M."/>
            <person name="Wada H."/>
            <person name="Kobayashi K."/>
            <person name="Saito M."/>
            <person name="Masuda T."/>
            <person name="Sasaki-Sekimoto Y."/>
            <person name="Mashiguchi K."/>
            <person name="Awai K."/>
            <person name="Shimojima M."/>
            <person name="Masuda S."/>
            <person name="Iwai M."/>
            <person name="Nobusawa T."/>
            <person name="Narise T."/>
            <person name="Kondo S."/>
            <person name="Saito H."/>
            <person name="Sato R."/>
            <person name="Murakawa M."/>
            <person name="Ihara Y."/>
            <person name="Oshima-Yamada Y."/>
            <person name="Ohtaka K."/>
            <person name="Satoh M."/>
            <person name="Sonobe K."/>
            <person name="Ishii M."/>
            <person name="Ohtani R."/>
            <person name="Kanamori-Sato M."/>
            <person name="Honoki R."/>
            <person name="Miyazaki D."/>
            <person name="Mochizuki H."/>
            <person name="Umetsu J."/>
            <person name="Higashi K."/>
            <person name="Shibata D."/>
            <person name="Kamiya Y."/>
            <person name="Sato N."/>
            <person name="Nakamura Y."/>
            <person name="Tabata S."/>
            <person name="Ida S."/>
            <person name="Kurokawa K."/>
            <person name="Ohta H."/>
        </authorList>
    </citation>
    <scope>NUCLEOTIDE SEQUENCE [LARGE SCALE GENOMIC DNA]</scope>
    <source>
        <strain evidence="4 5">NIES-2285</strain>
    </source>
</reference>
<evidence type="ECO:0000313" key="4">
    <source>
        <dbReference type="EMBL" id="GAQ85674.1"/>
    </source>
</evidence>
<proteinExistence type="predicted"/>
<evidence type="ECO:0000259" key="3">
    <source>
        <dbReference type="SMART" id="SM01218"/>
    </source>
</evidence>
<feature type="compositionally biased region" description="Gly residues" evidence="2">
    <location>
        <begin position="1"/>
        <end position="13"/>
    </location>
</feature>
<keyword evidence="5" id="KW-1185">Reference proteome</keyword>
<accession>A0A1Y1I411</accession>
<dbReference type="SMART" id="SM01218">
    <property type="entry name" value="FoP_duplication"/>
    <property type="match status" value="1"/>
</dbReference>
<feature type="compositionally biased region" description="Basic residues" evidence="2">
    <location>
        <begin position="49"/>
        <end position="58"/>
    </location>
</feature>
<keyword evidence="1" id="KW-0694">RNA-binding</keyword>
<evidence type="ECO:0000256" key="2">
    <source>
        <dbReference type="SAM" id="MobiDB-lite"/>
    </source>
</evidence>
<dbReference type="Pfam" id="PF13865">
    <property type="entry name" value="FoP_duplication"/>
    <property type="match status" value="1"/>
</dbReference>
<gene>
    <name evidence="4" type="ORF">KFL_002480120</name>
</gene>
<feature type="compositionally biased region" description="Low complexity" evidence="2">
    <location>
        <begin position="28"/>
        <end position="37"/>
    </location>
</feature>
<feature type="compositionally biased region" description="Basic and acidic residues" evidence="2">
    <location>
        <begin position="95"/>
        <end position="107"/>
    </location>
</feature>
<dbReference type="EMBL" id="DF237197">
    <property type="protein sequence ID" value="GAQ85674.1"/>
    <property type="molecule type" value="Genomic_DNA"/>
</dbReference>
<feature type="compositionally biased region" description="Basic and acidic residues" evidence="2">
    <location>
        <begin position="66"/>
        <end position="77"/>
    </location>
</feature>
<dbReference type="InterPro" id="IPR025715">
    <property type="entry name" value="FoP_C"/>
</dbReference>
<name>A0A1Y1I411_KLENI</name>